<dbReference type="Pfam" id="PF13564">
    <property type="entry name" value="DoxX_2"/>
    <property type="match status" value="1"/>
</dbReference>
<sequence length="124" mass="12819">MNIVLWIAASVLALAFLASGATKLLRPREKVITSGYRWAEDFSRGQVKLIGVAEVLGATGLIVPPALGVLDVLSPVAAAGLALLMAGAVVVHLRRGEPTYATGPVVLAVLTAALAVLRFGPYAF</sequence>
<keyword evidence="3 5" id="KW-1133">Transmembrane helix</keyword>
<evidence type="ECO:0000256" key="3">
    <source>
        <dbReference type="ARBA" id="ARBA00022989"/>
    </source>
</evidence>
<protein>
    <submittedName>
        <fullName evidence="6">DoxX family protein</fullName>
    </submittedName>
</protein>
<proteinExistence type="predicted"/>
<gene>
    <name evidence="6" type="ORF">ACFFIA_02880</name>
</gene>
<accession>A0ABV6LW10</accession>
<evidence type="ECO:0000313" key="6">
    <source>
        <dbReference type="EMBL" id="MFC0526602.1"/>
    </source>
</evidence>
<dbReference type="RefSeq" id="WP_377244782.1">
    <property type="nucleotide sequence ID" value="NZ_JBHLUH010000004.1"/>
</dbReference>
<dbReference type="InterPro" id="IPR032808">
    <property type="entry name" value="DoxX"/>
</dbReference>
<comment type="subcellular location">
    <subcellularLocation>
        <location evidence="1">Membrane</location>
        <topology evidence="1">Multi-pass membrane protein</topology>
    </subcellularLocation>
</comment>
<evidence type="ECO:0000256" key="4">
    <source>
        <dbReference type="ARBA" id="ARBA00023136"/>
    </source>
</evidence>
<feature type="transmembrane region" description="Helical" evidence="5">
    <location>
        <begin position="100"/>
        <end position="120"/>
    </location>
</feature>
<reference evidence="6 7" key="1">
    <citation type="submission" date="2024-09" db="EMBL/GenBank/DDBJ databases">
        <authorList>
            <person name="Sun Q."/>
            <person name="Mori K."/>
        </authorList>
    </citation>
    <scope>NUCLEOTIDE SEQUENCE [LARGE SCALE GENOMIC DNA]</scope>
    <source>
        <strain evidence="6 7">TBRC 3947</strain>
    </source>
</reference>
<feature type="transmembrane region" description="Helical" evidence="5">
    <location>
        <begin position="72"/>
        <end position="93"/>
    </location>
</feature>
<dbReference type="Proteomes" id="UP001589867">
    <property type="component" value="Unassembled WGS sequence"/>
</dbReference>
<evidence type="ECO:0000313" key="7">
    <source>
        <dbReference type="Proteomes" id="UP001589867"/>
    </source>
</evidence>
<keyword evidence="2 5" id="KW-0812">Transmembrane</keyword>
<organism evidence="6 7">
    <name type="scientific">Phytohabitans kaempferiae</name>
    <dbReference type="NCBI Taxonomy" id="1620943"/>
    <lineage>
        <taxon>Bacteria</taxon>
        <taxon>Bacillati</taxon>
        <taxon>Actinomycetota</taxon>
        <taxon>Actinomycetes</taxon>
        <taxon>Micromonosporales</taxon>
        <taxon>Micromonosporaceae</taxon>
    </lineage>
</organism>
<keyword evidence="7" id="KW-1185">Reference proteome</keyword>
<keyword evidence="4 5" id="KW-0472">Membrane</keyword>
<dbReference type="EMBL" id="JBHLUH010000004">
    <property type="protein sequence ID" value="MFC0526602.1"/>
    <property type="molecule type" value="Genomic_DNA"/>
</dbReference>
<comment type="caution">
    <text evidence="6">The sequence shown here is derived from an EMBL/GenBank/DDBJ whole genome shotgun (WGS) entry which is preliminary data.</text>
</comment>
<name>A0ABV6LW10_9ACTN</name>
<evidence type="ECO:0000256" key="1">
    <source>
        <dbReference type="ARBA" id="ARBA00004141"/>
    </source>
</evidence>
<evidence type="ECO:0000256" key="2">
    <source>
        <dbReference type="ARBA" id="ARBA00022692"/>
    </source>
</evidence>
<evidence type="ECO:0000256" key="5">
    <source>
        <dbReference type="SAM" id="Phobius"/>
    </source>
</evidence>